<evidence type="ECO:0000259" key="3">
    <source>
        <dbReference type="PROSITE" id="PS50937"/>
    </source>
</evidence>
<dbReference type="InterPro" id="IPR047057">
    <property type="entry name" value="MerR_fam"/>
</dbReference>
<dbReference type="PANTHER" id="PTHR30204">
    <property type="entry name" value="REDOX-CYCLING DRUG-SENSING TRANSCRIPTIONAL ACTIVATOR SOXR"/>
    <property type="match status" value="1"/>
</dbReference>
<reference evidence="4" key="1">
    <citation type="journal article" date="2021" name="PeerJ">
        <title>Extensive microbial diversity within the chicken gut microbiome revealed by metagenomics and culture.</title>
        <authorList>
            <person name="Gilroy R."/>
            <person name="Ravi A."/>
            <person name="Getino M."/>
            <person name="Pursley I."/>
            <person name="Horton D.L."/>
            <person name="Alikhan N.F."/>
            <person name="Baker D."/>
            <person name="Gharbi K."/>
            <person name="Hall N."/>
            <person name="Watson M."/>
            <person name="Adriaenssens E.M."/>
            <person name="Foster-Nyarko E."/>
            <person name="Jarju S."/>
            <person name="Secka A."/>
            <person name="Antonio M."/>
            <person name="Oren A."/>
            <person name="Chaudhuri R.R."/>
            <person name="La Ragione R."/>
            <person name="Hildebrand F."/>
            <person name="Pallen M.J."/>
        </authorList>
    </citation>
    <scope>NUCLEOTIDE SEQUENCE</scope>
    <source>
        <strain evidence="4">ChiHecec2B26-7398</strain>
    </source>
</reference>
<feature type="domain" description="HTH merR-type" evidence="3">
    <location>
        <begin position="1"/>
        <end position="69"/>
    </location>
</feature>
<evidence type="ECO:0000256" key="2">
    <source>
        <dbReference type="SAM" id="Phobius"/>
    </source>
</evidence>
<dbReference type="Pfam" id="PF13411">
    <property type="entry name" value="MerR_1"/>
    <property type="match status" value="1"/>
</dbReference>
<name>A0A9D1Y0R0_9FIRM</name>
<dbReference type="GO" id="GO:0003700">
    <property type="term" value="F:DNA-binding transcription factor activity"/>
    <property type="evidence" value="ECO:0007669"/>
    <property type="project" value="InterPro"/>
</dbReference>
<dbReference type="InterPro" id="IPR009061">
    <property type="entry name" value="DNA-bd_dom_put_sf"/>
</dbReference>
<feature type="transmembrane region" description="Helical" evidence="2">
    <location>
        <begin position="261"/>
        <end position="282"/>
    </location>
</feature>
<keyword evidence="2" id="KW-0472">Membrane</keyword>
<evidence type="ECO:0000313" key="5">
    <source>
        <dbReference type="Proteomes" id="UP000886751"/>
    </source>
</evidence>
<dbReference type="Gene3D" id="1.10.1660.10">
    <property type="match status" value="1"/>
</dbReference>
<dbReference type="EMBL" id="DXEI01000056">
    <property type="protein sequence ID" value="HIX94531.1"/>
    <property type="molecule type" value="Genomic_DNA"/>
</dbReference>
<dbReference type="SMART" id="SM00422">
    <property type="entry name" value="HTH_MERR"/>
    <property type="match status" value="1"/>
</dbReference>
<evidence type="ECO:0000313" key="4">
    <source>
        <dbReference type="EMBL" id="HIX94531.1"/>
    </source>
</evidence>
<gene>
    <name evidence="4" type="ORF">H9846_03630</name>
</gene>
<keyword evidence="2" id="KW-1133">Transmembrane helix</keyword>
<comment type="caution">
    <text evidence="4">The sequence shown here is derived from an EMBL/GenBank/DDBJ whole genome shotgun (WGS) entry which is preliminary data.</text>
</comment>
<dbReference type="SUPFAM" id="SSF46955">
    <property type="entry name" value="Putative DNA-binding domain"/>
    <property type="match status" value="1"/>
</dbReference>
<feature type="transmembrane region" description="Helical" evidence="2">
    <location>
        <begin position="236"/>
        <end position="255"/>
    </location>
</feature>
<protein>
    <submittedName>
        <fullName evidence="4">MerR family transcriptional regulator</fullName>
    </submittedName>
</protein>
<keyword evidence="2" id="KW-0812">Transmembrane</keyword>
<organism evidence="4 5">
    <name type="scientific">Candidatus Gemmiger excrementipullorum</name>
    <dbReference type="NCBI Taxonomy" id="2838610"/>
    <lineage>
        <taxon>Bacteria</taxon>
        <taxon>Bacillati</taxon>
        <taxon>Bacillota</taxon>
        <taxon>Clostridia</taxon>
        <taxon>Eubacteriales</taxon>
        <taxon>Gemmiger</taxon>
    </lineage>
</organism>
<keyword evidence="1" id="KW-0238">DNA-binding</keyword>
<dbReference type="InterPro" id="IPR000551">
    <property type="entry name" value="MerR-type_HTH_dom"/>
</dbReference>
<dbReference type="CDD" id="cd01106">
    <property type="entry name" value="HTH_TipAL-Mta"/>
    <property type="match status" value="1"/>
</dbReference>
<dbReference type="Proteomes" id="UP000886751">
    <property type="component" value="Unassembled WGS sequence"/>
</dbReference>
<dbReference type="PROSITE" id="PS50937">
    <property type="entry name" value="HTH_MERR_2"/>
    <property type="match status" value="1"/>
</dbReference>
<evidence type="ECO:0000256" key="1">
    <source>
        <dbReference type="ARBA" id="ARBA00023125"/>
    </source>
</evidence>
<dbReference type="AlphaFoldDB" id="A0A9D1Y0R0"/>
<reference evidence="4" key="2">
    <citation type="submission" date="2021-04" db="EMBL/GenBank/DDBJ databases">
        <authorList>
            <person name="Gilroy R."/>
        </authorList>
    </citation>
    <scope>NUCLEOTIDE SEQUENCE</scope>
    <source>
        <strain evidence="4">ChiHecec2B26-7398</strain>
    </source>
</reference>
<dbReference type="GO" id="GO:0003677">
    <property type="term" value="F:DNA binding"/>
    <property type="evidence" value="ECO:0007669"/>
    <property type="project" value="UniProtKB-KW"/>
</dbReference>
<proteinExistence type="predicted"/>
<dbReference type="PANTHER" id="PTHR30204:SF93">
    <property type="entry name" value="HTH MERR-TYPE DOMAIN-CONTAINING PROTEIN"/>
    <property type="match status" value="1"/>
</dbReference>
<sequence>MNIKLASERSGVSSRNIRYYEQAGLLHPDRDPENDYRIYTEEDIRTLKLIRTLRMLDMPLEEIRDVLAGSLPLPEAAARQQERLQARARELDSAIRFCGELRQRSATAAALDVDACLTRIAADNSKGWFSGWADDYRAMARAQQRRHFTFTPDGPVTTPAEFTDALFAFAKEQKLELVVTQEGMQPHFTIDGVEYRAARAYYPVRGIPTARIRCTLCDPDFAEDGLPPARRKLLELLHYSMPALCLVAVGLLFLIPRGLLTTWWGIALLIAFAAAGVSSSWYNRRFFYNDKDNQPFHGKRR</sequence>
<accession>A0A9D1Y0R0</accession>